<dbReference type="Proteomes" id="UP000186817">
    <property type="component" value="Unassembled WGS sequence"/>
</dbReference>
<dbReference type="OrthoDB" id="8056975at2759"/>
<protein>
    <recommendedName>
        <fullName evidence="4">Reverse transcriptase Ty1/copia-type domain-containing protein</fullName>
    </recommendedName>
</protein>
<keyword evidence="3" id="KW-1185">Reference proteome</keyword>
<organism evidence="2 3">
    <name type="scientific">Symbiodinium microadriaticum</name>
    <name type="common">Dinoflagellate</name>
    <name type="synonym">Zooxanthella microadriatica</name>
    <dbReference type="NCBI Taxonomy" id="2951"/>
    <lineage>
        <taxon>Eukaryota</taxon>
        <taxon>Sar</taxon>
        <taxon>Alveolata</taxon>
        <taxon>Dinophyceae</taxon>
        <taxon>Suessiales</taxon>
        <taxon>Symbiodiniaceae</taxon>
        <taxon>Symbiodinium</taxon>
    </lineage>
</organism>
<comment type="caution">
    <text evidence="2">The sequence shown here is derived from an EMBL/GenBank/DDBJ whole genome shotgun (WGS) entry which is preliminary data.</text>
</comment>
<evidence type="ECO:0008006" key="4">
    <source>
        <dbReference type="Google" id="ProtNLM"/>
    </source>
</evidence>
<feature type="region of interest" description="Disordered" evidence="1">
    <location>
        <begin position="1"/>
        <end position="73"/>
    </location>
</feature>
<reference evidence="2 3" key="1">
    <citation type="submission" date="2016-02" db="EMBL/GenBank/DDBJ databases">
        <title>Genome analysis of coral dinoflagellate symbionts highlights evolutionary adaptations to a symbiotic lifestyle.</title>
        <authorList>
            <person name="Aranda M."/>
            <person name="Li Y."/>
            <person name="Liew Y.J."/>
            <person name="Baumgarten S."/>
            <person name="Simakov O."/>
            <person name="Wilson M."/>
            <person name="Piel J."/>
            <person name="Ashoor H."/>
            <person name="Bougouffa S."/>
            <person name="Bajic V.B."/>
            <person name="Ryu T."/>
            <person name="Ravasi T."/>
            <person name="Bayer T."/>
            <person name="Micklem G."/>
            <person name="Kim H."/>
            <person name="Bhak J."/>
            <person name="Lajeunesse T.C."/>
            <person name="Voolstra C.R."/>
        </authorList>
    </citation>
    <scope>NUCLEOTIDE SEQUENCE [LARGE SCALE GENOMIC DNA]</scope>
    <source>
        <strain evidence="2 3">CCMP2467</strain>
    </source>
</reference>
<sequence length="532" mass="58009">MGSLIRKRRPGAAGEPEEVSAMREHDYQTALGLSGANGVPGPCPAAGEASPGTLESGDAPSRAVSPSFPTANPFHSERVKKEIAVMKAHPAALDEEALRFTKKVNEAALGDVQSDPVMEPAALGEGRSGPLPLPVPPPMPPPDTLAEPPVPISFQMQREVLGLRTDRRCQLGKKADFATHLLKRKMRRLMAQAELRLSIGLSFLGIVGWEDQRSATDDQGDELVTMLRFFMVFSVAQARRELSKWNEPTCDEVTSVNRAVDRVDVSEVDRWVAEGVAVVQLPGKVVLTRKSGTGKHRFWRDAAAIIFLPIDWVSLVSEALSAAFVARQPDWSGVTIDVKSAFLYAPRTTDKVIELYTDASHSPSGDRSMQSVFILRRGVPVAWEGTRQPFTTLSSEECELVCMIHGIQLAEAVQPLVDELVNDDSLISLVVDNEAGIRIMQLLEMRNIRGLSANGDSVKTARVFSLALLAVIPRVKGQPLEDRMGLDFMGRQIFLCQAVTTPGPKEMATARLEGGFPVDASAYEEDNDAEFH</sequence>
<evidence type="ECO:0000313" key="2">
    <source>
        <dbReference type="EMBL" id="OLP84386.1"/>
    </source>
</evidence>
<feature type="compositionally biased region" description="Basic residues" evidence="1">
    <location>
        <begin position="1"/>
        <end position="10"/>
    </location>
</feature>
<dbReference type="EMBL" id="LSRX01001045">
    <property type="protein sequence ID" value="OLP84386.1"/>
    <property type="molecule type" value="Genomic_DNA"/>
</dbReference>
<evidence type="ECO:0000256" key="1">
    <source>
        <dbReference type="SAM" id="MobiDB-lite"/>
    </source>
</evidence>
<evidence type="ECO:0000313" key="3">
    <source>
        <dbReference type="Proteomes" id="UP000186817"/>
    </source>
</evidence>
<gene>
    <name evidence="2" type="ORF">AK812_SmicGene34751</name>
</gene>
<dbReference type="AlphaFoldDB" id="A0A1Q9CN94"/>
<name>A0A1Q9CN94_SYMMI</name>
<proteinExistence type="predicted"/>
<accession>A0A1Q9CN94</accession>